<organism evidence="2 3">
    <name type="scientific">Symbiodinium pilosum</name>
    <name type="common">Dinoflagellate</name>
    <dbReference type="NCBI Taxonomy" id="2952"/>
    <lineage>
        <taxon>Eukaryota</taxon>
        <taxon>Sar</taxon>
        <taxon>Alveolata</taxon>
        <taxon>Dinophyceae</taxon>
        <taxon>Suessiales</taxon>
        <taxon>Symbiodiniaceae</taxon>
        <taxon>Symbiodinium</taxon>
    </lineage>
</organism>
<comment type="caution">
    <text evidence="2">The sequence shown here is derived from an EMBL/GenBank/DDBJ whole genome shotgun (WGS) entry which is preliminary data.</text>
</comment>
<feature type="non-terminal residue" evidence="2">
    <location>
        <position position="1"/>
    </location>
</feature>
<feature type="compositionally biased region" description="Basic and acidic residues" evidence="1">
    <location>
        <begin position="364"/>
        <end position="374"/>
    </location>
</feature>
<dbReference type="AlphaFoldDB" id="A0A812PDG1"/>
<feature type="region of interest" description="Disordered" evidence="1">
    <location>
        <begin position="212"/>
        <end position="262"/>
    </location>
</feature>
<evidence type="ECO:0000313" key="3">
    <source>
        <dbReference type="Proteomes" id="UP000649617"/>
    </source>
</evidence>
<name>A0A812PDG1_SYMPI</name>
<dbReference type="OrthoDB" id="439066at2759"/>
<feature type="compositionally biased region" description="Low complexity" evidence="1">
    <location>
        <begin position="241"/>
        <end position="257"/>
    </location>
</feature>
<dbReference type="Proteomes" id="UP000649617">
    <property type="component" value="Unassembled WGS sequence"/>
</dbReference>
<reference evidence="2" key="1">
    <citation type="submission" date="2021-02" db="EMBL/GenBank/DDBJ databases">
        <authorList>
            <person name="Dougan E. K."/>
            <person name="Rhodes N."/>
            <person name="Thang M."/>
            <person name="Chan C."/>
        </authorList>
    </citation>
    <scope>NUCLEOTIDE SEQUENCE</scope>
</reference>
<protein>
    <submittedName>
        <fullName evidence="2">Uncharacterized protein</fullName>
    </submittedName>
</protein>
<keyword evidence="3" id="KW-1185">Reference proteome</keyword>
<sequence length="397" mass="43771">VYIDQPTLDTLTRHGFRGLGQLAFAVGQPGQVIPEADFQSFCRTIVPSASAACVASIRRLLFEAQTLAVQQLRLQLTSPESASRHVSEAERDRRMTHLRNTLVGLSIEGPMEPGRKVLDERAHQEAAGQLKYLPPEKCVSRMHEVTFSKSPHKQISLEQNRLIVQDESDELTVPAASALQAMEALKRRGVAYVFAQAVSWAEYDRSVTFTEKRLQGANAPPARPNKRGREEQPSKGRGRGRASSAKGKGRSKSSPPRVSIPKFIRDKGGVASLPSGEAVCFDFNIHGDKCKCKPATALSWCTMSYEERLTQGHQCSPKHGMALLYSRDALAEILTKVARVVRAIQRGDFAPDLPRAERVARALSEEPDRFKHLPETVADDLPDDDPVDENVSEDGSD</sequence>
<proteinExistence type="predicted"/>
<accession>A0A812PDG1</accession>
<evidence type="ECO:0000313" key="2">
    <source>
        <dbReference type="EMBL" id="CAE7343348.1"/>
    </source>
</evidence>
<feature type="region of interest" description="Disordered" evidence="1">
    <location>
        <begin position="364"/>
        <end position="397"/>
    </location>
</feature>
<evidence type="ECO:0000256" key="1">
    <source>
        <dbReference type="SAM" id="MobiDB-lite"/>
    </source>
</evidence>
<gene>
    <name evidence="2" type="ORF">SPIL2461_LOCUS8119</name>
</gene>
<dbReference type="EMBL" id="CAJNIZ010013104">
    <property type="protein sequence ID" value="CAE7343348.1"/>
    <property type="molecule type" value="Genomic_DNA"/>
</dbReference>
<feature type="non-terminal residue" evidence="2">
    <location>
        <position position="397"/>
    </location>
</feature>
<feature type="compositionally biased region" description="Acidic residues" evidence="1">
    <location>
        <begin position="377"/>
        <end position="397"/>
    </location>
</feature>